<feature type="region of interest" description="Disordered" evidence="5">
    <location>
        <begin position="484"/>
        <end position="514"/>
    </location>
</feature>
<evidence type="ECO:0000256" key="4">
    <source>
        <dbReference type="ARBA" id="ARBA00023242"/>
    </source>
</evidence>
<keyword evidence="8" id="KW-1185">Reference proteome</keyword>
<dbReference type="GO" id="GO:0005634">
    <property type="term" value="C:nucleus"/>
    <property type="evidence" value="ECO:0007669"/>
    <property type="project" value="UniProtKB-SubCell"/>
</dbReference>
<dbReference type="InterPro" id="IPR001611">
    <property type="entry name" value="Leu-rich_rpt"/>
</dbReference>
<dbReference type="Pfam" id="PF13516">
    <property type="entry name" value="LRR_6"/>
    <property type="match status" value="3"/>
</dbReference>
<dbReference type="EMBL" id="CACRZD030000010">
    <property type="protein sequence ID" value="CAA6667156.1"/>
    <property type="molecule type" value="Genomic_DNA"/>
</dbReference>
<evidence type="ECO:0000313" key="7">
    <source>
        <dbReference type="EMBL" id="CAA2627900.1"/>
    </source>
</evidence>
<dbReference type="InterPro" id="IPR045203">
    <property type="entry name" value="RanGAP1/2"/>
</dbReference>
<dbReference type="SMART" id="SM00368">
    <property type="entry name" value="LRR_RI"/>
    <property type="match status" value="10"/>
</dbReference>
<keyword evidence="4" id="KW-0539">Nucleus</keyword>
<name>A0A7I8JAB0_SPIIN</name>
<organism evidence="7">
    <name type="scientific">Spirodela intermedia</name>
    <name type="common">Intermediate duckweed</name>
    <dbReference type="NCBI Taxonomy" id="51605"/>
    <lineage>
        <taxon>Eukaryota</taxon>
        <taxon>Viridiplantae</taxon>
        <taxon>Streptophyta</taxon>
        <taxon>Embryophyta</taxon>
        <taxon>Tracheophyta</taxon>
        <taxon>Spermatophyta</taxon>
        <taxon>Magnoliopsida</taxon>
        <taxon>Liliopsida</taxon>
        <taxon>Araceae</taxon>
        <taxon>Lemnoideae</taxon>
        <taxon>Spirodela</taxon>
    </lineage>
</organism>
<dbReference type="Proteomes" id="UP001189122">
    <property type="component" value="Unassembled WGS sequence"/>
</dbReference>
<dbReference type="InterPro" id="IPR025265">
    <property type="entry name" value="WPP_dom"/>
</dbReference>
<dbReference type="AlphaFoldDB" id="A0A7I8JAB0"/>
<dbReference type="InterPro" id="IPR038214">
    <property type="entry name" value="WPP_sf"/>
</dbReference>
<evidence type="ECO:0000256" key="2">
    <source>
        <dbReference type="ARBA" id="ARBA00004496"/>
    </source>
</evidence>
<dbReference type="Pfam" id="PF13943">
    <property type="entry name" value="WPP"/>
    <property type="match status" value="1"/>
</dbReference>
<evidence type="ECO:0000259" key="6">
    <source>
        <dbReference type="Pfam" id="PF13943"/>
    </source>
</evidence>
<dbReference type="InterPro" id="IPR032675">
    <property type="entry name" value="LRR_dom_sf"/>
</dbReference>
<gene>
    <name evidence="7" type="ORF">SI7747_10013549</name>
</gene>
<dbReference type="Gene3D" id="3.80.10.10">
    <property type="entry name" value="Ribonuclease Inhibitor"/>
    <property type="match status" value="2"/>
</dbReference>
<dbReference type="PANTHER" id="PTHR46761">
    <property type="entry name" value="RAN GTPASE-ACTIVATING PROTEIN 1"/>
    <property type="match status" value="1"/>
</dbReference>
<proteinExistence type="predicted"/>
<dbReference type="GO" id="GO:0005737">
    <property type="term" value="C:cytoplasm"/>
    <property type="evidence" value="ECO:0007669"/>
    <property type="project" value="UniProtKB-SubCell"/>
</dbReference>
<evidence type="ECO:0000256" key="5">
    <source>
        <dbReference type="SAM" id="MobiDB-lite"/>
    </source>
</evidence>
<reference evidence="7 8" key="1">
    <citation type="submission" date="2019-12" db="EMBL/GenBank/DDBJ databases">
        <authorList>
            <person name="Scholz U."/>
            <person name="Mascher M."/>
            <person name="Fiebig A."/>
        </authorList>
    </citation>
    <scope>NUCLEOTIDE SEQUENCE</scope>
</reference>
<comment type="subcellular location">
    <subcellularLocation>
        <location evidence="2">Cytoplasm</location>
    </subcellularLocation>
    <subcellularLocation>
        <location evidence="1">Nucleus</location>
    </subcellularLocation>
</comment>
<sequence length="531" mass="57355">METATTQSFQPRTFSIKLWPPSQATRVMLVERIAKNLSTESIFSRKYGLLTKEEATLDAKEIEEAGFAAANEHYEREPDGDGSSAVQLYAKETSKLMLQILKRGPKPKKAVVGEEPAIPLQKVFDISGGKRAFLDAQEAEELLKPLAEEGNAYTRICFSNRSFGLDAAHVAGPVLESLKGRGPGCDEGLFCRLGGYRLRYLNLSDNALGEKGVRAFASLLSSQGDLEELYLMNDGISEEAARAVAELVPSTEKLKVLHFHNNMTGDEGAVAISEILRRSPVLEDFRCSSTRVDSEGGIALAEALETCTRLRKFDLRDNMFGVDAGKALSQTLEKLPAITELYLSYLNLEDEGAVAVCKALEGSNLPLTVLEMAGNDITAAAVPVLCSCISSKQSIVKLNLSENEIKDGGAVLIGKALESGHPQLRELDMSSNSIGRAGARCLARAVAASNKLEFSLLNINGNAISEEGIDEVREILKSGKNSVSVLGPLDENDAEGEGEEEEAEEGGDEGELESKLHSSMLNSELNLLLHF</sequence>
<dbReference type="SUPFAM" id="SSF52047">
    <property type="entry name" value="RNI-like"/>
    <property type="match status" value="1"/>
</dbReference>
<evidence type="ECO:0000256" key="1">
    <source>
        <dbReference type="ARBA" id="ARBA00004123"/>
    </source>
</evidence>
<evidence type="ECO:0000313" key="8">
    <source>
        <dbReference type="Proteomes" id="UP001189122"/>
    </source>
</evidence>
<accession>A0A7I8JAB0</accession>
<dbReference type="PANTHER" id="PTHR46761:SF2">
    <property type="entry name" value="RAN GTPASE-ACTIVATING PROTEIN 1"/>
    <property type="match status" value="1"/>
</dbReference>
<protein>
    <recommendedName>
        <fullName evidence="6">WPP domain-containing protein</fullName>
    </recommendedName>
</protein>
<feature type="compositionally biased region" description="Acidic residues" evidence="5">
    <location>
        <begin position="490"/>
        <end position="511"/>
    </location>
</feature>
<keyword evidence="3" id="KW-0963">Cytoplasm</keyword>
<dbReference type="Gene3D" id="1.10.246.200">
    <property type="entry name" value="WPP domain"/>
    <property type="match status" value="1"/>
</dbReference>
<dbReference type="EMBL" id="LR743597">
    <property type="protein sequence ID" value="CAA2627900.1"/>
    <property type="molecule type" value="Genomic_DNA"/>
</dbReference>
<dbReference type="GO" id="GO:0005096">
    <property type="term" value="F:GTPase activator activity"/>
    <property type="evidence" value="ECO:0007669"/>
    <property type="project" value="InterPro"/>
</dbReference>
<feature type="domain" description="WPP" evidence="6">
    <location>
        <begin position="15"/>
        <end position="110"/>
    </location>
</feature>
<evidence type="ECO:0000256" key="3">
    <source>
        <dbReference type="ARBA" id="ARBA00022490"/>
    </source>
</evidence>